<dbReference type="AlphaFoldDB" id="A0A1R0H5K1"/>
<name>A0A1R0H5K1_9FUNG</name>
<protein>
    <submittedName>
        <fullName evidence="1">Uncharacterized protein</fullName>
    </submittedName>
</protein>
<dbReference type="Proteomes" id="UP000187455">
    <property type="component" value="Unassembled WGS sequence"/>
</dbReference>
<dbReference type="EMBL" id="LSSL01000525">
    <property type="protein sequence ID" value="OLY84368.1"/>
    <property type="molecule type" value="Genomic_DNA"/>
</dbReference>
<organism evidence="1 2">
    <name type="scientific">Smittium mucronatum</name>
    <dbReference type="NCBI Taxonomy" id="133383"/>
    <lineage>
        <taxon>Eukaryota</taxon>
        <taxon>Fungi</taxon>
        <taxon>Fungi incertae sedis</taxon>
        <taxon>Zoopagomycota</taxon>
        <taxon>Kickxellomycotina</taxon>
        <taxon>Harpellomycetes</taxon>
        <taxon>Harpellales</taxon>
        <taxon>Legeriomycetaceae</taxon>
        <taxon>Smittium</taxon>
    </lineage>
</organism>
<proteinExistence type="predicted"/>
<evidence type="ECO:0000313" key="1">
    <source>
        <dbReference type="EMBL" id="OLY84368.1"/>
    </source>
</evidence>
<comment type="caution">
    <text evidence="1">The sequence shown here is derived from an EMBL/GenBank/DDBJ whole genome shotgun (WGS) entry which is preliminary data.</text>
</comment>
<gene>
    <name evidence="1" type="ORF">AYI68_g1469</name>
</gene>
<evidence type="ECO:0000313" key="2">
    <source>
        <dbReference type="Proteomes" id="UP000187455"/>
    </source>
</evidence>
<reference evidence="1 2" key="1">
    <citation type="journal article" date="2016" name="Mol. Biol. Evol.">
        <title>Genome-Wide Survey of Gut Fungi (Harpellales) Reveals the First Horizontally Transferred Ubiquitin Gene from a Mosquito Host.</title>
        <authorList>
            <person name="Wang Y."/>
            <person name="White M.M."/>
            <person name="Kvist S."/>
            <person name="Moncalvo J.M."/>
        </authorList>
    </citation>
    <scope>NUCLEOTIDE SEQUENCE [LARGE SCALE GENOMIC DNA]</scope>
    <source>
        <strain evidence="1 2">ALG-7-W6</strain>
    </source>
</reference>
<keyword evidence="2" id="KW-1185">Reference proteome</keyword>
<sequence length="142" mass="15385">MPDEYLATRVTDKSDKGEATLSALLLVNSTPSPSRDLISSIASLLHLSKLRLLLPVLTTLSVCTYPTVEIIGDNLTRELEPELNENPNKEDTKSSIISSPAKSTDWFKYLLNPRASTEIDTKTSLSLSSATSCQESTSGSNP</sequence>
<accession>A0A1R0H5K1</accession>